<dbReference type="NCBIfam" id="NF007788">
    <property type="entry name" value="PRK10481.1"/>
    <property type="match status" value="1"/>
</dbReference>
<name>A0A1U7M731_TISCR</name>
<proteinExistence type="predicted"/>
<protein>
    <recommendedName>
        <fullName evidence="3">AroM protein</fullName>
    </recommendedName>
</protein>
<dbReference type="Pfam" id="PF07302">
    <property type="entry name" value="AroM"/>
    <property type="match status" value="1"/>
</dbReference>
<dbReference type="Proteomes" id="UP000186112">
    <property type="component" value="Unassembled WGS sequence"/>
</dbReference>
<evidence type="ECO:0000313" key="1">
    <source>
        <dbReference type="EMBL" id="OLS03107.1"/>
    </source>
</evidence>
<comment type="caution">
    <text evidence="1">The sequence shown here is derived from an EMBL/GenBank/DDBJ whole genome shotgun (WGS) entry which is preliminary data.</text>
</comment>
<dbReference type="OrthoDB" id="9798683at2"/>
<reference evidence="1 2" key="1">
    <citation type="submission" date="2016-02" db="EMBL/GenBank/DDBJ databases">
        <title>Genome sequence of Tissierella creatinophila DSM 6911.</title>
        <authorList>
            <person name="Poehlein A."/>
            <person name="Daniel R."/>
        </authorList>
    </citation>
    <scope>NUCLEOTIDE SEQUENCE [LARGE SCALE GENOMIC DNA]</scope>
    <source>
        <strain evidence="1 2">DSM 6911</strain>
    </source>
</reference>
<evidence type="ECO:0008006" key="3">
    <source>
        <dbReference type="Google" id="ProtNLM"/>
    </source>
</evidence>
<gene>
    <name evidence="1" type="ORF">TICRE_08040</name>
</gene>
<keyword evidence="2" id="KW-1185">Reference proteome</keyword>
<dbReference type="AlphaFoldDB" id="A0A1U7M731"/>
<sequence length="222" mass="25584">MGKLGIITIGQSPRIDLTEDLVNILNENITVIERGILDNYTYQEVIDNFKPSHGEKMLVSRMKDGREVKLSEKKITDCMQECIIDLEKDVDMILILCTGRFPKYNHNKPLLIPQEILHSIVSKLSNEKEIGVIIPKDEQIDSITNWWEESGIKIQVKTASPYKDIETIENVSKHFKNKDIEYIILDCMGYSQAMKEIVKTRSQKMVILPRTLIARIINELII</sequence>
<evidence type="ECO:0000313" key="2">
    <source>
        <dbReference type="Proteomes" id="UP000186112"/>
    </source>
</evidence>
<dbReference type="EMBL" id="LTDM01000011">
    <property type="protein sequence ID" value="OLS03107.1"/>
    <property type="molecule type" value="Genomic_DNA"/>
</dbReference>
<organism evidence="1 2">
    <name type="scientific">Tissierella creatinophila DSM 6911</name>
    <dbReference type="NCBI Taxonomy" id="1123403"/>
    <lineage>
        <taxon>Bacteria</taxon>
        <taxon>Bacillati</taxon>
        <taxon>Bacillota</taxon>
        <taxon>Tissierellia</taxon>
        <taxon>Tissierellales</taxon>
        <taxon>Tissierellaceae</taxon>
        <taxon>Tissierella</taxon>
    </lineage>
</organism>
<accession>A0A1U7M731</accession>
<dbReference type="InterPro" id="IPR010843">
    <property type="entry name" value="Uncharacterised_AroM"/>
</dbReference>
<dbReference type="RefSeq" id="WP_075725397.1">
    <property type="nucleotide sequence ID" value="NZ_LTDM01000011.1"/>
</dbReference>